<feature type="compositionally biased region" description="Low complexity" evidence="4">
    <location>
        <begin position="232"/>
        <end position="251"/>
    </location>
</feature>
<feature type="domain" description="RING-type" evidence="5">
    <location>
        <begin position="505"/>
        <end position="544"/>
    </location>
</feature>
<dbReference type="SUPFAM" id="SSF57850">
    <property type="entry name" value="RING/U-box"/>
    <property type="match status" value="1"/>
</dbReference>
<keyword evidence="1 3" id="KW-0479">Metal-binding</keyword>
<protein>
    <recommendedName>
        <fullName evidence="5">RING-type domain-containing protein</fullName>
    </recommendedName>
</protein>
<keyword evidence="2" id="KW-0862">Zinc</keyword>
<evidence type="ECO:0000313" key="7">
    <source>
        <dbReference type="Proteomes" id="UP001283361"/>
    </source>
</evidence>
<gene>
    <name evidence="6" type="ORF">RRG08_044696</name>
</gene>
<evidence type="ECO:0000256" key="1">
    <source>
        <dbReference type="ARBA" id="ARBA00022771"/>
    </source>
</evidence>
<dbReference type="GO" id="GO:0008270">
    <property type="term" value="F:zinc ion binding"/>
    <property type="evidence" value="ECO:0007669"/>
    <property type="project" value="UniProtKB-KW"/>
</dbReference>
<evidence type="ECO:0000256" key="2">
    <source>
        <dbReference type="ARBA" id="ARBA00022833"/>
    </source>
</evidence>
<dbReference type="PROSITE" id="PS50089">
    <property type="entry name" value="ZF_RING_2"/>
    <property type="match status" value="1"/>
</dbReference>
<feature type="region of interest" description="Disordered" evidence="4">
    <location>
        <begin position="165"/>
        <end position="256"/>
    </location>
</feature>
<proteinExistence type="predicted"/>
<dbReference type="CDD" id="cd16647">
    <property type="entry name" value="mRING-HC-C3HC5_NEU1"/>
    <property type="match status" value="1"/>
</dbReference>
<dbReference type="InterPro" id="IPR001841">
    <property type="entry name" value="Znf_RING"/>
</dbReference>
<dbReference type="AlphaFoldDB" id="A0AAE1DQ28"/>
<organism evidence="6 7">
    <name type="scientific">Elysia crispata</name>
    <name type="common">lettuce slug</name>
    <dbReference type="NCBI Taxonomy" id="231223"/>
    <lineage>
        <taxon>Eukaryota</taxon>
        <taxon>Metazoa</taxon>
        <taxon>Spiralia</taxon>
        <taxon>Lophotrochozoa</taxon>
        <taxon>Mollusca</taxon>
        <taxon>Gastropoda</taxon>
        <taxon>Heterobranchia</taxon>
        <taxon>Euthyneura</taxon>
        <taxon>Panpulmonata</taxon>
        <taxon>Sacoglossa</taxon>
        <taxon>Placobranchoidea</taxon>
        <taxon>Plakobranchidae</taxon>
        <taxon>Elysia</taxon>
    </lineage>
</organism>
<keyword evidence="1 3" id="KW-0863">Zinc-finger</keyword>
<dbReference type="PANTHER" id="PTHR46519:SF2">
    <property type="entry name" value="RING_U-BOX SUPERFAMILY PROTEIN"/>
    <property type="match status" value="1"/>
</dbReference>
<feature type="compositionally biased region" description="Polar residues" evidence="4">
    <location>
        <begin position="301"/>
        <end position="327"/>
    </location>
</feature>
<accession>A0AAE1DQ28</accession>
<dbReference type="Pfam" id="PF13920">
    <property type="entry name" value="zf-C3HC4_3"/>
    <property type="match status" value="1"/>
</dbReference>
<name>A0AAE1DQ28_9GAST</name>
<reference evidence="6" key="1">
    <citation type="journal article" date="2023" name="G3 (Bethesda)">
        <title>A reference genome for the long-term kleptoplast-retaining sea slug Elysia crispata morphotype clarki.</title>
        <authorList>
            <person name="Eastman K.E."/>
            <person name="Pendleton A.L."/>
            <person name="Shaikh M.A."/>
            <person name="Suttiyut T."/>
            <person name="Ogas R."/>
            <person name="Tomko P."/>
            <person name="Gavelis G."/>
            <person name="Widhalm J.R."/>
            <person name="Wisecaver J.H."/>
        </authorList>
    </citation>
    <scope>NUCLEOTIDE SEQUENCE</scope>
    <source>
        <strain evidence="6">ECLA1</strain>
    </source>
</reference>
<dbReference type="EMBL" id="JAWDGP010003022">
    <property type="protein sequence ID" value="KAK3778080.1"/>
    <property type="molecule type" value="Genomic_DNA"/>
</dbReference>
<comment type="caution">
    <text evidence="6">The sequence shown here is derived from an EMBL/GenBank/DDBJ whole genome shotgun (WGS) entry which is preliminary data.</text>
</comment>
<feature type="compositionally biased region" description="Low complexity" evidence="4">
    <location>
        <begin position="18"/>
        <end position="43"/>
    </location>
</feature>
<dbReference type="InterPro" id="IPR013083">
    <property type="entry name" value="Znf_RING/FYVE/PHD"/>
</dbReference>
<evidence type="ECO:0000259" key="5">
    <source>
        <dbReference type="PROSITE" id="PS50089"/>
    </source>
</evidence>
<dbReference type="Gene3D" id="3.30.40.10">
    <property type="entry name" value="Zinc/RING finger domain, C3HC4 (zinc finger)"/>
    <property type="match status" value="1"/>
</dbReference>
<keyword evidence="7" id="KW-1185">Reference proteome</keyword>
<sequence length="559" mass="62030">MSNHSAHTTETSEHQQWEEAASIAADNDSASASREEQASAMASNENSSPSALSNLNKESQMMDTLMQRMKSDLMYELRHLQHGDRPVTGQGHRDSLHQFMLKNCDSQGQHNVTANRDSVEEHRPEAVVIEVQGIIEQRPVSSVLQSAAFRRRLENVIRGGLVSAGHSRRTTRATTSLSSASRRDLQQLQSRQAATAVPSRPTRRSPRPVLQEDTLPESFVPLSEEPVPAPLSRSESSESIDSFSSARSSAEQEVDENNFEDFQDQGNFDEIDATTRNVQNQNIQENQAEPRPLPQPRPRSNVMNRVNPEPQSSPISNPTQENRSSSPRAELTWPDISRVQREEMVQEISELLHSRLVSSTLESEFRATLELLAQQHVQSSGQNGQAVQEFIHTLPGSGVPRNDFSHLGIPAGAAGVDNENWDNLSVTSVSAHSVPYVQTNTYLGREIQSLRAQMAEMKSMLKLTFDLQMDIQRSIRQEVAAALNSRAGPSTATPSSSRPVNDTHCLICLDRHSDSVLYQCGHMCVCYMCGRDLIARGHTCPVCRAPIKDVIRAYKTNAE</sequence>
<evidence type="ECO:0000313" key="6">
    <source>
        <dbReference type="EMBL" id="KAK3778080.1"/>
    </source>
</evidence>
<feature type="region of interest" description="Disordered" evidence="4">
    <location>
        <begin position="1"/>
        <end position="53"/>
    </location>
</feature>
<dbReference type="Proteomes" id="UP001283361">
    <property type="component" value="Unassembled WGS sequence"/>
</dbReference>
<evidence type="ECO:0000256" key="3">
    <source>
        <dbReference type="PROSITE-ProRule" id="PRU00175"/>
    </source>
</evidence>
<feature type="region of interest" description="Disordered" evidence="4">
    <location>
        <begin position="282"/>
        <end position="331"/>
    </location>
</feature>
<feature type="compositionally biased region" description="Low complexity" evidence="4">
    <location>
        <begin position="172"/>
        <end position="200"/>
    </location>
</feature>
<evidence type="ECO:0000256" key="4">
    <source>
        <dbReference type="SAM" id="MobiDB-lite"/>
    </source>
</evidence>
<feature type="compositionally biased region" description="Polar residues" evidence="4">
    <location>
        <begin position="44"/>
        <end position="53"/>
    </location>
</feature>
<dbReference type="PANTHER" id="PTHR46519">
    <property type="entry name" value="RING/U-BOX SUPERFAMILY PROTEIN"/>
    <property type="match status" value="1"/>
</dbReference>